<dbReference type="InterPro" id="IPR011577">
    <property type="entry name" value="Cyt_b561_bac/Ni-Hgenase"/>
</dbReference>
<keyword evidence="5" id="KW-0349">Heme</keyword>
<evidence type="ECO:0000256" key="11">
    <source>
        <dbReference type="ARBA" id="ARBA00023136"/>
    </source>
</evidence>
<accession>A0A370DSM7</accession>
<evidence type="ECO:0000256" key="5">
    <source>
        <dbReference type="ARBA" id="ARBA00022617"/>
    </source>
</evidence>
<evidence type="ECO:0000259" key="13">
    <source>
        <dbReference type="Pfam" id="PF01292"/>
    </source>
</evidence>
<dbReference type="Pfam" id="PF01292">
    <property type="entry name" value="Ni_hydr_CYTB"/>
    <property type="match status" value="1"/>
</dbReference>
<dbReference type="PRINTS" id="PR00161">
    <property type="entry name" value="NIHGNASECYTB"/>
</dbReference>
<name>A0A370DSM7_9GAMM</name>
<dbReference type="GO" id="GO:0020037">
    <property type="term" value="F:heme binding"/>
    <property type="evidence" value="ECO:0007669"/>
    <property type="project" value="TreeGrafter"/>
</dbReference>
<evidence type="ECO:0000256" key="2">
    <source>
        <dbReference type="ARBA" id="ARBA00008622"/>
    </source>
</evidence>
<evidence type="ECO:0000256" key="7">
    <source>
        <dbReference type="ARBA" id="ARBA00022723"/>
    </source>
</evidence>
<evidence type="ECO:0000256" key="1">
    <source>
        <dbReference type="ARBA" id="ARBA00004651"/>
    </source>
</evidence>
<dbReference type="PANTHER" id="PTHR30485">
    <property type="entry name" value="NI/FE-HYDROGENASE 1 B-TYPE CYTOCHROME SUBUNIT"/>
    <property type="match status" value="1"/>
</dbReference>
<dbReference type="PANTHER" id="PTHR30485:SF1">
    <property type="entry name" value="CYTOCHROME YDHU-RELATED"/>
    <property type="match status" value="1"/>
</dbReference>
<protein>
    <submittedName>
        <fullName evidence="14">Cytochrome B</fullName>
    </submittedName>
</protein>
<keyword evidence="10" id="KW-0408">Iron</keyword>
<comment type="subcellular location">
    <subcellularLocation>
        <location evidence="1">Cell membrane</location>
        <topology evidence="1">Multi-pass membrane protein</topology>
    </subcellularLocation>
</comment>
<dbReference type="AlphaFoldDB" id="A0A370DSM7"/>
<feature type="domain" description="Cytochrome b561 bacterial/Ni-hydrogenase" evidence="13">
    <location>
        <begin position="8"/>
        <end position="195"/>
    </location>
</feature>
<keyword evidence="6 12" id="KW-0812">Transmembrane</keyword>
<keyword evidence="11 12" id="KW-0472">Membrane</keyword>
<evidence type="ECO:0000256" key="8">
    <source>
        <dbReference type="ARBA" id="ARBA00022982"/>
    </source>
</evidence>
<evidence type="ECO:0000256" key="10">
    <source>
        <dbReference type="ARBA" id="ARBA00023004"/>
    </source>
</evidence>
<sequence>MMPNEMIYTRFERIWHWVLAILILPLLLTGFEIHGDYTMLGFEQAVDTHIIFAWALMGLLVFVIFWHMTTGEWKQYIPSSKNNLMAMLRYYAVDIFLGGGHPFHMTRKSKLNPLQRLAYLSLHVVITPVTWASGLLYLFYTSWGDWGLEGLSLTVVAMVHMAAAFAMLAFLIVHLYLAITTSEKPFGYVKAMISGYEKKE</sequence>
<keyword evidence="8" id="KW-0249">Electron transport</keyword>
<evidence type="ECO:0000256" key="4">
    <source>
        <dbReference type="ARBA" id="ARBA00022475"/>
    </source>
</evidence>
<evidence type="ECO:0000313" key="15">
    <source>
        <dbReference type="Proteomes" id="UP000254771"/>
    </source>
</evidence>
<dbReference type="InterPro" id="IPR016174">
    <property type="entry name" value="Di-haem_cyt_TM"/>
</dbReference>
<dbReference type="EMBL" id="QFXE01000002">
    <property type="protein sequence ID" value="RDH88148.1"/>
    <property type="molecule type" value="Genomic_DNA"/>
</dbReference>
<evidence type="ECO:0000256" key="9">
    <source>
        <dbReference type="ARBA" id="ARBA00022989"/>
    </source>
</evidence>
<feature type="transmembrane region" description="Helical" evidence="12">
    <location>
        <begin position="45"/>
        <end position="68"/>
    </location>
</feature>
<dbReference type="GO" id="GO:0009055">
    <property type="term" value="F:electron transfer activity"/>
    <property type="evidence" value="ECO:0007669"/>
    <property type="project" value="InterPro"/>
</dbReference>
<evidence type="ECO:0000313" key="14">
    <source>
        <dbReference type="EMBL" id="RDH88148.1"/>
    </source>
</evidence>
<keyword evidence="3" id="KW-0813">Transport</keyword>
<evidence type="ECO:0000256" key="12">
    <source>
        <dbReference type="SAM" id="Phobius"/>
    </source>
</evidence>
<dbReference type="GO" id="GO:0022904">
    <property type="term" value="P:respiratory electron transport chain"/>
    <property type="evidence" value="ECO:0007669"/>
    <property type="project" value="InterPro"/>
</dbReference>
<dbReference type="SUPFAM" id="SSF81342">
    <property type="entry name" value="Transmembrane di-heme cytochromes"/>
    <property type="match status" value="1"/>
</dbReference>
<reference evidence="14 15" key="1">
    <citation type="journal article" date="2018" name="ISME J.">
        <title>Endosymbiont genomes yield clues of tubeworm success.</title>
        <authorList>
            <person name="Li Y."/>
            <person name="Liles M.R."/>
            <person name="Halanych K.M."/>
        </authorList>
    </citation>
    <scope>NUCLEOTIDE SEQUENCE [LARGE SCALE GENOMIC DNA]</scope>
    <source>
        <strain evidence="14">A1462</strain>
    </source>
</reference>
<evidence type="ECO:0000256" key="6">
    <source>
        <dbReference type="ARBA" id="ARBA00022692"/>
    </source>
</evidence>
<keyword evidence="9 12" id="KW-1133">Transmembrane helix</keyword>
<dbReference type="Gene3D" id="1.20.950.20">
    <property type="entry name" value="Transmembrane di-heme cytochromes, Chain C"/>
    <property type="match status" value="1"/>
</dbReference>
<dbReference type="GO" id="GO:0005506">
    <property type="term" value="F:iron ion binding"/>
    <property type="evidence" value="ECO:0007669"/>
    <property type="project" value="InterPro"/>
</dbReference>
<keyword evidence="15" id="KW-1185">Reference proteome</keyword>
<feature type="transmembrane region" description="Helical" evidence="12">
    <location>
        <begin position="14"/>
        <end position="33"/>
    </location>
</feature>
<dbReference type="GO" id="GO:0005886">
    <property type="term" value="C:plasma membrane"/>
    <property type="evidence" value="ECO:0007669"/>
    <property type="project" value="UniProtKB-SubCell"/>
</dbReference>
<keyword evidence="4" id="KW-1003">Cell membrane</keyword>
<evidence type="ECO:0000256" key="3">
    <source>
        <dbReference type="ARBA" id="ARBA00022448"/>
    </source>
</evidence>
<keyword evidence="7" id="KW-0479">Metal-binding</keyword>
<dbReference type="Proteomes" id="UP000254771">
    <property type="component" value="Unassembled WGS sequence"/>
</dbReference>
<proteinExistence type="inferred from homology"/>
<dbReference type="InterPro" id="IPR051542">
    <property type="entry name" value="Hydrogenase_cytochrome"/>
</dbReference>
<comment type="caution">
    <text evidence="14">The sequence shown here is derived from an EMBL/GenBank/DDBJ whole genome shotgun (WGS) entry which is preliminary data.</text>
</comment>
<comment type="similarity">
    <text evidence="2">Belongs to the HupC/HyaC/HydC family.</text>
</comment>
<feature type="transmembrane region" description="Helical" evidence="12">
    <location>
        <begin position="152"/>
        <end position="177"/>
    </location>
</feature>
<feature type="transmembrane region" description="Helical" evidence="12">
    <location>
        <begin position="117"/>
        <end position="140"/>
    </location>
</feature>
<organism evidence="14 15">
    <name type="scientific">endosymbiont of Escarpia spicata</name>
    <dbReference type="NCBI Taxonomy" id="2200908"/>
    <lineage>
        <taxon>Bacteria</taxon>
        <taxon>Pseudomonadati</taxon>
        <taxon>Pseudomonadota</taxon>
        <taxon>Gammaproteobacteria</taxon>
        <taxon>sulfur-oxidizing symbionts</taxon>
    </lineage>
</organism>
<gene>
    <name evidence="14" type="ORF">DIZ78_01800</name>
</gene>
<dbReference type="InterPro" id="IPR000516">
    <property type="entry name" value="Ni-dep_Hydgase_cyt-B"/>
</dbReference>